<dbReference type="EMBL" id="JABMIG020000176">
    <property type="protein sequence ID" value="KAL3787367.1"/>
    <property type="molecule type" value="Genomic_DNA"/>
</dbReference>
<organism evidence="2 3">
    <name type="scientific">Cyclotella cryptica</name>
    <dbReference type="NCBI Taxonomy" id="29204"/>
    <lineage>
        <taxon>Eukaryota</taxon>
        <taxon>Sar</taxon>
        <taxon>Stramenopiles</taxon>
        <taxon>Ochrophyta</taxon>
        <taxon>Bacillariophyta</taxon>
        <taxon>Coscinodiscophyceae</taxon>
        <taxon>Thalassiosirophycidae</taxon>
        <taxon>Stephanodiscales</taxon>
        <taxon>Stephanodiscaceae</taxon>
        <taxon>Cyclotella</taxon>
    </lineage>
</organism>
<comment type="caution">
    <text evidence="2">The sequence shown here is derived from an EMBL/GenBank/DDBJ whole genome shotgun (WGS) entry which is preliminary data.</text>
</comment>
<evidence type="ECO:0000313" key="2">
    <source>
        <dbReference type="EMBL" id="KAL3787367.1"/>
    </source>
</evidence>
<feature type="compositionally biased region" description="Polar residues" evidence="1">
    <location>
        <begin position="97"/>
        <end position="106"/>
    </location>
</feature>
<feature type="compositionally biased region" description="Polar residues" evidence="1">
    <location>
        <begin position="19"/>
        <end position="34"/>
    </location>
</feature>
<dbReference type="Proteomes" id="UP001516023">
    <property type="component" value="Unassembled WGS sequence"/>
</dbReference>
<feature type="compositionally biased region" description="Basic residues" evidence="1">
    <location>
        <begin position="107"/>
        <end position="121"/>
    </location>
</feature>
<name>A0ABD3PI14_9STRA</name>
<proteinExistence type="predicted"/>
<evidence type="ECO:0000313" key="3">
    <source>
        <dbReference type="Proteomes" id="UP001516023"/>
    </source>
</evidence>
<evidence type="ECO:0000256" key="1">
    <source>
        <dbReference type="SAM" id="MobiDB-lite"/>
    </source>
</evidence>
<feature type="region of interest" description="Disordered" evidence="1">
    <location>
        <begin position="97"/>
        <end position="121"/>
    </location>
</feature>
<sequence>MPPAKKRRVAAEIAAAKNTLAQQDQNTPNETTTDITDDDPSHPIDPITSDLQRMHRETTDALLNDLKSPQKHRIGKRTRGPRPNRLHRALHTQTIAASNHPTNRTASCRHRQARTGKGRIL</sequence>
<keyword evidence="3" id="KW-1185">Reference proteome</keyword>
<dbReference type="AlphaFoldDB" id="A0ABD3PI14"/>
<reference evidence="2 3" key="1">
    <citation type="journal article" date="2020" name="G3 (Bethesda)">
        <title>Improved Reference Genome for Cyclotella cryptica CCMP332, a Model for Cell Wall Morphogenesis, Salinity Adaptation, and Lipid Production in Diatoms (Bacillariophyta).</title>
        <authorList>
            <person name="Roberts W.R."/>
            <person name="Downey K.M."/>
            <person name="Ruck E.C."/>
            <person name="Traller J.C."/>
            <person name="Alverson A.J."/>
        </authorList>
    </citation>
    <scope>NUCLEOTIDE SEQUENCE [LARGE SCALE GENOMIC DNA]</scope>
    <source>
        <strain evidence="2 3">CCMP332</strain>
    </source>
</reference>
<gene>
    <name evidence="2" type="ORF">HJC23_004392</name>
</gene>
<feature type="region of interest" description="Disordered" evidence="1">
    <location>
        <begin position="15"/>
        <end position="51"/>
    </location>
</feature>
<protein>
    <submittedName>
        <fullName evidence="2">Uncharacterized protein</fullName>
    </submittedName>
</protein>
<accession>A0ABD3PI14</accession>